<feature type="transmembrane region" description="Helical" evidence="8">
    <location>
        <begin position="228"/>
        <end position="252"/>
    </location>
</feature>
<dbReference type="GO" id="GO:0012505">
    <property type="term" value="C:endomembrane system"/>
    <property type="evidence" value="ECO:0007669"/>
    <property type="project" value="UniProtKB-SubCell"/>
</dbReference>
<feature type="transmembrane region" description="Helical" evidence="8">
    <location>
        <begin position="78"/>
        <end position="97"/>
    </location>
</feature>
<evidence type="ECO:0000256" key="8">
    <source>
        <dbReference type="SAM" id="Phobius"/>
    </source>
</evidence>
<evidence type="ECO:0000256" key="6">
    <source>
        <dbReference type="ARBA" id="ARBA00023136"/>
    </source>
</evidence>
<feature type="region of interest" description="Disordered" evidence="7">
    <location>
        <begin position="1"/>
        <end position="21"/>
    </location>
</feature>
<evidence type="ECO:0000256" key="2">
    <source>
        <dbReference type="ARBA" id="ARBA00005697"/>
    </source>
</evidence>
<dbReference type="AlphaFoldDB" id="A0A839QQ29"/>
<feature type="transmembrane region" description="Helical" evidence="8">
    <location>
        <begin position="38"/>
        <end position="58"/>
    </location>
</feature>
<dbReference type="InterPro" id="IPR006043">
    <property type="entry name" value="NCS2"/>
</dbReference>
<evidence type="ECO:0000256" key="7">
    <source>
        <dbReference type="SAM" id="MobiDB-lite"/>
    </source>
</evidence>
<comment type="caution">
    <text evidence="9">The sequence shown here is derived from an EMBL/GenBank/DDBJ whole genome shotgun (WGS) entry which is preliminary data.</text>
</comment>
<keyword evidence="5 8" id="KW-1133">Transmembrane helix</keyword>
<evidence type="ECO:0000313" key="9">
    <source>
        <dbReference type="EMBL" id="MBB3022603.1"/>
    </source>
</evidence>
<feature type="compositionally biased region" description="Polar residues" evidence="7">
    <location>
        <begin position="1"/>
        <end position="16"/>
    </location>
</feature>
<comment type="subcellular location">
    <subcellularLocation>
        <location evidence="1">Endomembrane system</location>
        <topology evidence="1">Multi-pass membrane protein</topology>
    </subcellularLocation>
</comment>
<name>A0A839QQ29_9MICO</name>
<dbReference type="GO" id="GO:0005345">
    <property type="term" value="F:purine nucleobase transmembrane transporter activity"/>
    <property type="evidence" value="ECO:0007669"/>
    <property type="project" value="TreeGrafter"/>
</dbReference>
<dbReference type="InterPro" id="IPR045018">
    <property type="entry name" value="Azg-like"/>
</dbReference>
<dbReference type="EMBL" id="JACHWP010000001">
    <property type="protein sequence ID" value="MBB3022603.1"/>
    <property type="molecule type" value="Genomic_DNA"/>
</dbReference>
<keyword evidence="10" id="KW-1185">Reference proteome</keyword>
<dbReference type="GO" id="GO:0005886">
    <property type="term" value="C:plasma membrane"/>
    <property type="evidence" value="ECO:0007669"/>
    <property type="project" value="TreeGrafter"/>
</dbReference>
<accession>A0A839QQ29</accession>
<feature type="transmembrane region" description="Helical" evidence="8">
    <location>
        <begin position="204"/>
        <end position="221"/>
    </location>
</feature>
<dbReference type="Proteomes" id="UP000568050">
    <property type="component" value="Unassembled WGS sequence"/>
</dbReference>
<feature type="transmembrane region" description="Helical" evidence="8">
    <location>
        <begin position="129"/>
        <end position="150"/>
    </location>
</feature>
<proteinExistence type="inferred from homology"/>
<organism evidence="9 10">
    <name type="scientific">Helcobacillus massiliensis</name>
    <dbReference type="NCBI Taxonomy" id="521392"/>
    <lineage>
        <taxon>Bacteria</taxon>
        <taxon>Bacillati</taxon>
        <taxon>Actinomycetota</taxon>
        <taxon>Actinomycetes</taxon>
        <taxon>Micrococcales</taxon>
        <taxon>Dermabacteraceae</taxon>
        <taxon>Helcobacillus</taxon>
    </lineage>
</organism>
<reference evidence="9 10" key="1">
    <citation type="submission" date="2020-08" db="EMBL/GenBank/DDBJ databases">
        <title>Sequencing the genomes of 1000 actinobacteria strains.</title>
        <authorList>
            <person name="Klenk H.-P."/>
        </authorList>
    </citation>
    <scope>NUCLEOTIDE SEQUENCE [LARGE SCALE GENOMIC DNA]</scope>
    <source>
        <strain evidence="9 10">DSM 23040</strain>
    </source>
</reference>
<protein>
    <submittedName>
        <fullName evidence="9">AGZA family xanthine/uracil permease-like MFS transporter</fullName>
    </submittedName>
</protein>
<feature type="transmembrane region" description="Helical" evidence="8">
    <location>
        <begin position="291"/>
        <end position="312"/>
    </location>
</feature>
<sequence length="498" mass="51509">MSSTSDTRTAPSSQQPRPGALDRYFHISERGSTVGREIRGGVVTFFAMCYIVVLNPLIIGTVPDSTGHFLGGGTEPNLPAVAAGTALVGAVASILMGAWAKFPLALATGLGLNAYLAYSVVALPGMTWGGAMGLVVLEGVIILLLVLTGFRRAVFRAVPGFLKTAIAVGMGLFIAFIGLFNARFVTSGTGVPVQLGVNGSLEGWPTAVFVFGLLLMIVLWVKKVPGAILISILSTTIVAVLLEAVLKIGVFVPADGKSSGNPTGWSMNVPALDLSAFALPDFSTVFEADPIGGVTALGVVGASIVVFSLLLADFFDTMGTMVAVASEAELVQEDGDVPHSQRILVADSAAAILGGVGGVSSATSFMESATGVGEGARTGFASVVTGLCFLATVFLSPLVALVPYEAATPALVLVGFLMMTQVTDIDFSNLSVAIPAFLTIILMPFSYSITVGMGAGFIVYVLLQLVQGAGRRIHPLMYIIAGMFVLYFLRDPLATLIS</sequence>
<dbReference type="Pfam" id="PF00860">
    <property type="entry name" value="Xan_ur_permease"/>
    <property type="match status" value="1"/>
</dbReference>
<keyword evidence="3" id="KW-0813">Transport</keyword>
<gene>
    <name evidence="9" type="ORF">FHX50_000851</name>
</gene>
<feature type="transmembrane region" description="Helical" evidence="8">
    <location>
        <begin position="380"/>
        <end position="400"/>
    </location>
</feature>
<evidence type="ECO:0000313" key="10">
    <source>
        <dbReference type="Proteomes" id="UP000568050"/>
    </source>
</evidence>
<evidence type="ECO:0000256" key="1">
    <source>
        <dbReference type="ARBA" id="ARBA00004127"/>
    </source>
</evidence>
<feature type="transmembrane region" description="Helical" evidence="8">
    <location>
        <begin position="162"/>
        <end position="184"/>
    </location>
</feature>
<keyword evidence="6 8" id="KW-0472">Membrane</keyword>
<dbReference type="PANTHER" id="PTHR43337">
    <property type="entry name" value="XANTHINE/URACIL PERMEASE C887.17-RELATED"/>
    <property type="match status" value="1"/>
</dbReference>
<evidence type="ECO:0000256" key="3">
    <source>
        <dbReference type="ARBA" id="ARBA00022448"/>
    </source>
</evidence>
<feature type="transmembrane region" description="Helical" evidence="8">
    <location>
        <begin position="104"/>
        <end position="123"/>
    </location>
</feature>
<dbReference type="RefSeq" id="WP_183374789.1">
    <property type="nucleotide sequence ID" value="NZ_CBCSFZ010000019.1"/>
</dbReference>
<dbReference type="PANTHER" id="PTHR43337:SF1">
    <property type="entry name" value="XANTHINE_URACIL PERMEASE C887.17-RELATED"/>
    <property type="match status" value="1"/>
</dbReference>
<feature type="transmembrane region" description="Helical" evidence="8">
    <location>
        <begin position="437"/>
        <end position="461"/>
    </location>
</feature>
<comment type="similarity">
    <text evidence="2">Belongs to the nucleobase:cation symporter-2 (NCS2) (TC 2.A.40) family. Azg-like subfamily.</text>
</comment>
<evidence type="ECO:0000256" key="4">
    <source>
        <dbReference type="ARBA" id="ARBA00022692"/>
    </source>
</evidence>
<feature type="transmembrane region" description="Helical" evidence="8">
    <location>
        <begin position="406"/>
        <end position="425"/>
    </location>
</feature>
<evidence type="ECO:0000256" key="5">
    <source>
        <dbReference type="ARBA" id="ARBA00022989"/>
    </source>
</evidence>
<feature type="transmembrane region" description="Helical" evidence="8">
    <location>
        <begin position="473"/>
        <end position="489"/>
    </location>
</feature>
<keyword evidence="4 8" id="KW-0812">Transmembrane</keyword>